<evidence type="ECO:0008006" key="4">
    <source>
        <dbReference type="Google" id="ProtNLM"/>
    </source>
</evidence>
<evidence type="ECO:0000256" key="1">
    <source>
        <dbReference type="SAM" id="SignalP"/>
    </source>
</evidence>
<evidence type="ECO:0000313" key="3">
    <source>
        <dbReference type="Proteomes" id="UP000198384"/>
    </source>
</evidence>
<sequence>MKIVLKLVFVAACLLLVSFKVTAQEPEKVFFVKTVPTKIQIKESYAFTVGYVVNEESDITVEVSAGPNKFWAHKAIPVKAGRGILDVKLNPVQLPTEGSGYRILLSVRARKGNWQTTRTAVDINNLEFVSEEVRIPESVSFSPLTPNQLESTNKFKFDIDYSVLKEQMIQVSIWKDKNWLGSSKKIKVAPGKGVESVVVDIDPPVEGNDYKFKLTFGEPSDFENKTTSSKERTGIYITKPAKKLTLKEINAKSIQLAINKDSEVLTLPGKSSYEFIKIIAINGQIIGEVKNTNSVNISALTKGAYFAITSEEDYYKFVKL</sequence>
<dbReference type="RefSeq" id="WP_089379760.1">
    <property type="nucleotide sequence ID" value="NZ_FZNT01000001.1"/>
</dbReference>
<name>A0A238V925_9FLAO</name>
<keyword evidence="1" id="KW-0732">Signal</keyword>
<dbReference type="AlphaFoldDB" id="A0A238V925"/>
<reference evidence="2 3" key="1">
    <citation type="submission" date="2017-06" db="EMBL/GenBank/DDBJ databases">
        <authorList>
            <person name="Kim H.J."/>
            <person name="Triplett B.A."/>
        </authorList>
    </citation>
    <scope>NUCLEOTIDE SEQUENCE [LARGE SCALE GENOMIC DNA]</scope>
    <source>
        <strain evidence="2 3">DSM 29150</strain>
    </source>
</reference>
<keyword evidence="3" id="KW-1185">Reference proteome</keyword>
<dbReference type="Proteomes" id="UP000198384">
    <property type="component" value="Unassembled WGS sequence"/>
</dbReference>
<feature type="signal peptide" evidence="1">
    <location>
        <begin position="1"/>
        <end position="23"/>
    </location>
</feature>
<gene>
    <name evidence="2" type="ORF">SAMN06265371_10178</name>
</gene>
<accession>A0A238V925</accession>
<dbReference type="OrthoDB" id="7443339at2"/>
<evidence type="ECO:0000313" key="2">
    <source>
        <dbReference type="EMBL" id="SNR30905.1"/>
    </source>
</evidence>
<organism evidence="2 3">
    <name type="scientific">Lutibacter agarilyticus</name>
    <dbReference type="NCBI Taxonomy" id="1109740"/>
    <lineage>
        <taxon>Bacteria</taxon>
        <taxon>Pseudomonadati</taxon>
        <taxon>Bacteroidota</taxon>
        <taxon>Flavobacteriia</taxon>
        <taxon>Flavobacteriales</taxon>
        <taxon>Flavobacteriaceae</taxon>
        <taxon>Lutibacter</taxon>
    </lineage>
</organism>
<proteinExistence type="predicted"/>
<dbReference type="EMBL" id="FZNT01000001">
    <property type="protein sequence ID" value="SNR30905.1"/>
    <property type="molecule type" value="Genomic_DNA"/>
</dbReference>
<protein>
    <recommendedName>
        <fullName evidence="4">Por secretion system C-terminal sorting domain-containing protein</fullName>
    </recommendedName>
</protein>
<feature type="chain" id="PRO_5013099499" description="Por secretion system C-terminal sorting domain-containing protein" evidence="1">
    <location>
        <begin position="24"/>
        <end position="320"/>
    </location>
</feature>